<reference evidence="2" key="1">
    <citation type="submission" date="2022-05" db="EMBL/GenBank/DDBJ databases">
        <title>The Musa troglodytarum L. genome provides insights into the mechanism of non-climacteric behaviour and enrichment of carotenoids.</title>
        <authorList>
            <person name="Wang J."/>
        </authorList>
    </citation>
    <scope>NUCLEOTIDE SEQUENCE</scope>
    <source>
        <tissue evidence="2">Leaf</tissue>
    </source>
</reference>
<name>A0A9E7H9U4_9LILI</name>
<accession>A0A9E7H9U4</accession>
<feature type="region of interest" description="Disordered" evidence="1">
    <location>
        <begin position="1"/>
        <end position="23"/>
    </location>
</feature>
<evidence type="ECO:0000313" key="2">
    <source>
        <dbReference type="EMBL" id="URE30386.1"/>
    </source>
</evidence>
<evidence type="ECO:0000256" key="1">
    <source>
        <dbReference type="SAM" id="MobiDB-lite"/>
    </source>
</evidence>
<keyword evidence="3" id="KW-1185">Reference proteome</keyword>
<gene>
    <name evidence="2" type="ORF">MUK42_13481</name>
</gene>
<dbReference type="EMBL" id="CP097510">
    <property type="protein sequence ID" value="URE30386.1"/>
    <property type="molecule type" value="Genomic_DNA"/>
</dbReference>
<evidence type="ECO:0000313" key="3">
    <source>
        <dbReference type="Proteomes" id="UP001055439"/>
    </source>
</evidence>
<sequence>MKPWDDEGSDPRIGNADRSSRASQYALDEGSELTRTLPHANTVDNQSAFFSKRTIFFMCSNPSISVDSRGFSNSRCSSPSRDEHVRIQGRTIGAAHPRAFTIGKLRRRPCFAPIETINTSRRPRPLPWATSPLKPKEETTSVYLSTELCMHRCSISKGCLPVTWKQDACTKAKTRPLAPFV</sequence>
<dbReference type="AlphaFoldDB" id="A0A9E7H9U4"/>
<proteinExistence type="predicted"/>
<dbReference type="Proteomes" id="UP001055439">
    <property type="component" value="Chromosome 8"/>
</dbReference>
<organism evidence="2 3">
    <name type="scientific">Musa troglodytarum</name>
    <name type="common">fe'i banana</name>
    <dbReference type="NCBI Taxonomy" id="320322"/>
    <lineage>
        <taxon>Eukaryota</taxon>
        <taxon>Viridiplantae</taxon>
        <taxon>Streptophyta</taxon>
        <taxon>Embryophyta</taxon>
        <taxon>Tracheophyta</taxon>
        <taxon>Spermatophyta</taxon>
        <taxon>Magnoliopsida</taxon>
        <taxon>Liliopsida</taxon>
        <taxon>Zingiberales</taxon>
        <taxon>Musaceae</taxon>
        <taxon>Musa</taxon>
    </lineage>
</organism>
<protein>
    <submittedName>
        <fullName evidence="2">Uncharacterized protein</fullName>
    </submittedName>
</protein>